<protein>
    <submittedName>
        <fullName evidence="4">GAGE domain-containing protein</fullName>
    </submittedName>
</protein>
<dbReference type="EMBL" id="UZAF01016130">
    <property type="protein sequence ID" value="VDO21258.1"/>
    <property type="molecule type" value="Genomic_DNA"/>
</dbReference>
<keyword evidence="3" id="KW-1185">Reference proteome</keyword>
<reference evidence="2 3" key="2">
    <citation type="submission" date="2018-11" db="EMBL/GenBank/DDBJ databases">
        <authorList>
            <consortium name="Pathogen Informatics"/>
        </authorList>
    </citation>
    <scope>NUCLEOTIDE SEQUENCE [LARGE SCALE GENOMIC DNA]</scope>
    <source>
        <strain evidence="2 3">MHpl1</strain>
    </source>
</reference>
<reference evidence="4" key="1">
    <citation type="submission" date="2017-02" db="UniProtKB">
        <authorList>
            <consortium name="WormBaseParasite"/>
        </authorList>
    </citation>
    <scope>IDENTIFICATION</scope>
</reference>
<dbReference type="AlphaFoldDB" id="A0A0N4W1R5"/>
<dbReference type="Proteomes" id="UP000268014">
    <property type="component" value="Unassembled WGS sequence"/>
</dbReference>
<sequence length="85" mass="9601">MHCGIRSSELRLQEKFRDAVQGIEDQGDSDDQASSEKLGQESQQALFDIQHKYSPPQERADDCGEPVRRTCPVVVSEYPLRAVHT</sequence>
<evidence type="ECO:0000313" key="4">
    <source>
        <dbReference type="WBParaSite" id="HPLM_0000360101-mRNA-1"/>
    </source>
</evidence>
<evidence type="ECO:0000313" key="2">
    <source>
        <dbReference type="EMBL" id="VDO21258.1"/>
    </source>
</evidence>
<feature type="compositionally biased region" description="Polar residues" evidence="1">
    <location>
        <begin position="35"/>
        <end position="45"/>
    </location>
</feature>
<proteinExistence type="predicted"/>
<feature type="region of interest" description="Disordered" evidence="1">
    <location>
        <begin position="21"/>
        <end position="45"/>
    </location>
</feature>
<evidence type="ECO:0000256" key="1">
    <source>
        <dbReference type="SAM" id="MobiDB-lite"/>
    </source>
</evidence>
<organism evidence="4">
    <name type="scientific">Haemonchus placei</name>
    <name type="common">Barber's pole worm</name>
    <dbReference type="NCBI Taxonomy" id="6290"/>
    <lineage>
        <taxon>Eukaryota</taxon>
        <taxon>Metazoa</taxon>
        <taxon>Ecdysozoa</taxon>
        <taxon>Nematoda</taxon>
        <taxon>Chromadorea</taxon>
        <taxon>Rhabditida</taxon>
        <taxon>Rhabditina</taxon>
        <taxon>Rhabditomorpha</taxon>
        <taxon>Strongyloidea</taxon>
        <taxon>Trichostrongylidae</taxon>
        <taxon>Haemonchus</taxon>
    </lineage>
</organism>
<evidence type="ECO:0000313" key="3">
    <source>
        <dbReference type="Proteomes" id="UP000268014"/>
    </source>
</evidence>
<accession>A0A0N4W1R5</accession>
<name>A0A0N4W1R5_HAEPC</name>
<gene>
    <name evidence="2" type="ORF">HPLM_LOCUS3593</name>
</gene>
<dbReference type="WBParaSite" id="HPLM_0000360101-mRNA-1">
    <property type="protein sequence ID" value="HPLM_0000360101-mRNA-1"/>
    <property type="gene ID" value="HPLM_0000360101"/>
</dbReference>